<dbReference type="Proteomes" id="UP000861567">
    <property type="component" value="Unassembled WGS sequence"/>
</dbReference>
<dbReference type="Pfam" id="PF13471">
    <property type="entry name" value="Transglut_core3"/>
    <property type="match status" value="1"/>
</dbReference>
<proteinExistence type="predicted"/>
<dbReference type="AlphaFoldDB" id="A0AAN5KRR0"/>
<feature type="domain" description="Microcin J25-processing protein McjB C-terminal" evidence="2">
    <location>
        <begin position="75"/>
        <end position="140"/>
    </location>
</feature>
<reference evidence="3" key="2">
    <citation type="submission" date="2020-11" db="EMBL/GenBank/DDBJ databases">
        <authorList>
            <consortium name="NCBI Pathogen Detection Project"/>
        </authorList>
    </citation>
    <scope>NUCLEOTIDE SEQUENCE</scope>
    <source>
        <strain evidence="3">D3612</strain>
    </source>
</reference>
<dbReference type="NCBIfam" id="NF033537">
    <property type="entry name" value="lasso_biosyn_B2"/>
    <property type="match status" value="1"/>
</dbReference>
<name>A0AAN5KRR0_LEGPN</name>
<feature type="transmembrane region" description="Helical" evidence="1">
    <location>
        <begin position="26"/>
        <end position="48"/>
    </location>
</feature>
<protein>
    <submittedName>
        <fullName evidence="3">Lasso peptide biosynthesis B2 protein</fullName>
    </submittedName>
</protein>
<reference evidence="3" key="1">
    <citation type="journal article" date="2018" name="Genome Biol.">
        <title>SKESA: strategic k-mer extension for scrupulous assemblies.</title>
        <authorList>
            <person name="Souvorov A."/>
            <person name="Agarwala R."/>
            <person name="Lipman D.J."/>
        </authorList>
    </citation>
    <scope>NUCLEOTIDE SEQUENCE</scope>
    <source>
        <strain evidence="3">D3612</strain>
    </source>
</reference>
<sequence>MQLAEIKKIRYAHLFLVLLGKGKTRVHVAVLIVYYLIVSRIITWLYPFNRYAKSFGHKHAETLYEDFDHLYWLKCCQKLFPKINRLLPWKSACLQQSVAAFLLLRRKNMPTTIYFGMKREGDEVIGHVWLRCGKRYIAGGNGVGYTIFCTYALDWVKN</sequence>
<evidence type="ECO:0000256" key="1">
    <source>
        <dbReference type="SAM" id="Phobius"/>
    </source>
</evidence>
<keyword evidence="1" id="KW-1133">Transmembrane helix</keyword>
<comment type="caution">
    <text evidence="3">The sequence shown here is derived from an EMBL/GenBank/DDBJ whole genome shotgun (WGS) entry which is preliminary data.</text>
</comment>
<keyword evidence="1" id="KW-0812">Transmembrane</keyword>
<keyword evidence="1" id="KW-0472">Membrane</keyword>
<dbReference type="InterPro" id="IPR032708">
    <property type="entry name" value="McjB_C"/>
</dbReference>
<organism evidence="3 4">
    <name type="scientific">Legionella pneumophila</name>
    <dbReference type="NCBI Taxonomy" id="446"/>
    <lineage>
        <taxon>Bacteria</taxon>
        <taxon>Pseudomonadati</taxon>
        <taxon>Pseudomonadota</taxon>
        <taxon>Gammaproteobacteria</taxon>
        <taxon>Legionellales</taxon>
        <taxon>Legionellaceae</taxon>
        <taxon>Legionella</taxon>
    </lineage>
</organism>
<evidence type="ECO:0000313" key="3">
    <source>
        <dbReference type="EMBL" id="HAT1596684.1"/>
    </source>
</evidence>
<dbReference type="InterPro" id="IPR053521">
    <property type="entry name" value="McjB-like"/>
</dbReference>
<evidence type="ECO:0000259" key="2">
    <source>
        <dbReference type="Pfam" id="PF13471"/>
    </source>
</evidence>
<accession>A0AAN5KRR0</accession>
<evidence type="ECO:0000313" key="4">
    <source>
        <dbReference type="Proteomes" id="UP000861567"/>
    </source>
</evidence>
<gene>
    <name evidence="3" type="ORF">I8Y58_001915</name>
</gene>
<dbReference type="EMBL" id="DACSEI010000018">
    <property type="protein sequence ID" value="HAT1596684.1"/>
    <property type="molecule type" value="Genomic_DNA"/>
</dbReference>